<keyword evidence="2" id="KW-0472">Membrane</keyword>
<evidence type="ECO:0000256" key="1">
    <source>
        <dbReference type="SAM" id="MobiDB-lite"/>
    </source>
</evidence>
<dbReference type="OrthoDB" id="343998at2759"/>
<feature type="transmembrane region" description="Helical" evidence="2">
    <location>
        <begin position="388"/>
        <end position="409"/>
    </location>
</feature>
<protein>
    <recommendedName>
        <fullName evidence="5">PrsW family intramembrane metalloprotease</fullName>
    </recommendedName>
</protein>
<keyword evidence="2" id="KW-0812">Transmembrane</keyword>
<evidence type="ECO:0008006" key="5">
    <source>
        <dbReference type="Google" id="ProtNLM"/>
    </source>
</evidence>
<evidence type="ECO:0000313" key="3">
    <source>
        <dbReference type="EMBL" id="CEM05577.1"/>
    </source>
</evidence>
<dbReference type="InParanoid" id="A0A0G4F126"/>
<feature type="transmembrane region" description="Helical" evidence="2">
    <location>
        <begin position="103"/>
        <end position="121"/>
    </location>
</feature>
<dbReference type="PhylomeDB" id="A0A0G4F126"/>
<feature type="transmembrane region" description="Helical" evidence="2">
    <location>
        <begin position="48"/>
        <end position="67"/>
    </location>
</feature>
<evidence type="ECO:0000313" key="4">
    <source>
        <dbReference type="Proteomes" id="UP000041254"/>
    </source>
</evidence>
<dbReference type="PANTHER" id="PTHR36844">
    <property type="entry name" value="PROTEASE PRSW"/>
    <property type="match status" value="1"/>
</dbReference>
<dbReference type="AlphaFoldDB" id="A0A0G4F126"/>
<feature type="transmembrane region" description="Helical" evidence="2">
    <location>
        <begin position="181"/>
        <end position="200"/>
    </location>
</feature>
<evidence type="ECO:0000256" key="2">
    <source>
        <dbReference type="SAM" id="Phobius"/>
    </source>
</evidence>
<name>A0A0G4F126_VITBC</name>
<gene>
    <name evidence="3" type="ORF">Vbra_8732</name>
</gene>
<organism evidence="3 4">
    <name type="scientific">Vitrella brassicaformis (strain CCMP3155)</name>
    <dbReference type="NCBI Taxonomy" id="1169540"/>
    <lineage>
        <taxon>Eukaryota</taxon>
        <taxon>Sar</taxon>
        <taxon>Alveolata</taxon>
        <taxon>Colpodellida</taxon>
        <taxon>Vitrellaceae</taxon>
        <taxon>Vitrella</taxon>
    </lineage>
</organism>
<dbReference type="GO" id="GO:0008233">
    <property type="term" value="F:peptidase activity"/>
    <property type="evidence" value="ECO:0007669"/>
    <property type="project" value="InterPro"/>
</dbReference>
<reference evidence="3 4" key="1">
    <citation type="submission" date="2014-11" db="EMBL/GenBank/DDBJ databases">
        <authorList>
            <person name="Zhu J."/>
            <person name="Qi W."/>
            <person name="Song R."/>
        </authorList>
    </citation>
    <scope>NUCLEOTIDE SEQUENCE [LARGE SCALE GENOMIC DNA]</scope>
</reference>
<dbReference type="EMBL" id="CDMY01000360">
    <property type="protein sequence ID" value="CEM05577.1"/>
    <property type="molecule type" value="Genomic_DNA"/>
</dbReference>
<dbReference type="Pfam" id="PF13367">
    <property type="entry name" value="PrsW-protease"/>
    <property type="match status" value="1"/>
</dbReference>
<dbReference type="VEuPathDB" id="CryptoDB:Vbra_8732"/>
<accession>A0A0G4F126</accession>
<keyword evidence="4" id="KW-1185">Reference proteome</keyword>
<keyword evidence="2" id="KW-1133">Transmembrane helix</keyword>
<proteinExistence type="predicted"/>
<dbReference type="PANTHER" id="PTHR36844:SF1">
    <property type="entry name" value="PROTEASE PRSW"/>
    <property type="match status" value="1"/>
</dbReference>
<dbReference type="Proteomes" id="UP000041254">
    <property type="component" value="Unassembled WGS sequence"/>
</dbReference>
<feature type="region of interest" description="Disordered" evidence="1">
    <location>
        <begin position="147"/>
        <end position="170"/>
    </location>
</feature>
<dbReference type="InterPro" id="IPR026898">
    <property type="entry name" value="PrsW"/>
</dbReference>
<feature type="transmembrane region" description="Helical" evidence="2">
    <location>
        <begin position="73"/>
        <end position="91"/>
    </location>
</feature>
<sequence length="447" mass="48232">MEQSAYDRQVPFAPYGQLPASQTNGVIPAPSVTFRSPDQLSQLRGRKCFRPCTPIATVLAIVFIYAITREIGVLLFCLSVIPVIAILFLLYHKRAHEMSVELLLEMFWTGALLSCLAAVILEGTGTGYETTSQALKDCHISLVPEAQTPKNGTLTPTAAPPDSDSGGGGGHPPSLYCDLKFFVYILIVVGASEELCKFVIAMSRVRLRVDALPYTCACWWRVVDTPYALALVGATAAAGFACIENIEYNVFSTLSAFNPTGPNLLGALLQTLLRAVLAIPFHVSATGYASCRLAKFLFAQPTNALSSTAPLRPSNTEMNGLVSGGAGGGGAGGRRDRQHHVHYETLAGKGPSLLDYASFLWLPILMHGTYDSCLMLMTLYAMNSANGVALTLLLTAMGAFLVMVVMFIWEWWSLRKLPFYEQRGGAEGGMMIEVTSGPVVTEVVTRE</sequence>